<accession>A0A9P8DXG6</accession>
<gene>
    <name evidence="1" type="ORF">KCU76_g18977</name>
</gene>
<dbReference type="AlphaFoldDB" id="A0A9P8DXG6"/>
<reference evidence="1" key="1">
    <citation type="journal article" date="2021" name="J Fungi (Basel)">
        <title>Virulence traits and population genomics of the black yeast Aureobasidium melanogenum.</title>
        <authorList>
            <person name="Cernosa A."/>
            <person name="Sun X."/>
            <person name="Gostincar C."/>
            <person name="Fang C."/>
            <person name="Gunde-Cimerman N."/>
            <person name="Song Z."/>
        </authorList>
    </citation>
    <scope>NUCLEOTIDE SEQUENCE</scope>
    <source>
        <strain evidence="1">EXF-9911</strain>
    </source>
</reference>
<protein>
    <submittedName>
        <fullName evidence="1">Uncharacterized protein</fullName>
    </submittedName>
</protein>
<evidence type="ECO:0000313" key="1">
    <source>
        <dbReference type="EMBL" id="KAG9663047.1"/>
    </source>
</evidence>
<evidence type="ECO:0000313" key="2">
    <source>
        <dbReference type="Proteomes" id="UP000779574"/>
    </source>
</evidence>
<organism evidence="1 2">
    <name type="scientific">Aureobasidium melanogenum</name>
    <name type="common">Aureobasidium pullulans var. melanogenum</name>
    <dbReference type="NCBI Taxonomy" id="46634"/>
    <lineage>
        <taxon>Eukaryota</taxon>
        <taxon>Fungi</taxon>
        <taxon>Dikarya</taxon>
        <taxon>Ascomycota</taxon>
        <taxon>Pezizomycotina</taxon>
        <taxon>Dothideomycetes</taxon>
        <taxon>Dothideomycetidae</taxon>
        <taxon>Dothideales</taxon>
        <taxon>Saccotheciaceae</taxon>
        <taxon>Aureobasidium</taxon>
    </lineage>
</organism>
<dbReference type="EMBL" id="JAHFXF010001793">
    <property type="protein sequence ID" value="KAG9663047.1"/>
    <property type="molecule type" value="Genomic_DNA"/>
</dbReference>
<sequence length="224" mass="25696">MLRINEQIADEYTFIVMSRASLYIRWTIYDADIARKEVQTDHAQPPVLPERFLTQLMVLHLRMSSDTSVPHCNLQAAVRALTGRMPKLRLFLFNSEYDIDRDVNWMGLADSTELGKHSVWRHRMIEFLQNLVDAGSIWTGKMMFYITCSLYVLDEESLYDIPVDSLGYRYSPSVAFAICGGPDEDTFQLDGLHLKSKGTEKIQIERKAAEDRNTVVTITAHEDG</sequence>
<feature type="non-terminal residue" evidence="1">
    <location>
        <position position="224"/>
    </location>
</feature>
<comment type="caution">
    <text evidence="1">The sequence shown here is derived from an EMBL/GenBank/DDBJ whole genome shotgun (WGS) entry which is preliminary data.</text>
</comment>
<reference evidence="1" key="2">
    <citation type="submission" date="2021-08" db="EMBL/GenBank/DDBJ databases">
        <authorList>
            <person name="Gostincar C."/>
            <person name="Sun X."/>
            <person name="Song Z."/>
            <person name="Gunde-Cimerman N."/>
        </authorList>
    </citation>
    <scope>NUCLEOTIDE SEQUENCE</scope>
    <source>
        <strain evidence="1">EXF-9911</strain>
    </source>
</reference>
<proteinExistence type="predicted"/>
<name>A0A9P8DXG6_AURME</name>
<dbReference type="Proteomes" id="UP000779574">
    <property type="component" value="Unassembled WGS sequence"/>
</dbReference>